<comment type="caution">
    <text evidence="2">The sequence shown here is derived from an EMBL/GenBank/DDBJ whole genome shotgun (WGS) entry which is preliminary data.</text>
</comment>
<reference evidence="2 3" key="1">
    <citation type="submission" date="2018-09" db="EMBL/GenBank/DDBJ databases">
        <authorList>
            <person name="Zhu H."/>
        </authorList>
    </citation>
    <scope>NUCLEOTIDE SEQUENCE [LARGE SCALE GENOMIC DNA]</scope>
    <source>
        <strain evidence="2 3">K1W22B-8</strain>
    </source>
</reference>
<protein>
    <submittedName>
        <fullName evidence="2">Ornithine cyclodeaminase family protein</fullName>
    </submittedName>
</protein>
<evidence type="ECO:0000313" key="2">
    <source>
        <dbReference type="EMBL" id="RJF94384.1"/>
    </source>
</evidence>
<keyword evidence="3" id="KW-1185">Reference proteome</keyword>
<dbReference type="GO" id="GO:0005737">
    <property type="term" value="C:cytoplasm"/>
    <property type="evidence" value="ECO:0007669"/>
    <property type="project" value="TreeGrafter"/>
</dbReference>
<dbReference type="Gene3D" id="3.40.50.720">
    <property type="entry name" value="NAD(P)-binding Rossmann-like Domain"/>
    <property type="match status" value="1"/>
</dbReference>
<dbReference type="NCBIfam" id="NF004793">
    <property type="entry name" value="PRK06141.1"/>
    <property type="match status" value="1"/>
</dbReference>
<dbReference type="GO" id="GO:0019752">
    <property type="term" value="P:carboxylic acid metabolic process"/>
    <property type="evidence" value="ECO:0007669"/>
    <property type="project" value="UniProtKB-ARBA"/>
</dbReference>
<organism evidence="2 3">
    <name type="scientific">Oleomonas cavernae</name>
    <dbReference type="NCBI Taxonomy" id="2320859"/>
    <lineage>
        <taxon>Bacteria</taxon>
        <taxon>Pseudomonadati</taxon>
        <taxon>Pseudomonadota</taxon>
        <taxon>Alphaproteobacteria</taxon>
        <taxon>Acetobacterales</taxon>
        <taxon>Acetobacteraceae</taxon>
        <taxon>Oleomonas</taxon>
    </lineage>
</organism>
<dbReference type="PIRSF" id="PIRSF001439">
    <property type="entry name" value="CryM"/>
    <property type="match status" value="1"/>
</dbReference>
<dbReference type="InterPro" id="IPR023401">
    <property type="entry name" value="ODC_N"/>
</dbReference>
<dbReference type="PANTHER" id="PTHR13812:SF19">
    <property type="entry name" value="KETIMINE REDUCTASE MU-CRYSTALLIN"/>
    <property type="match status" value="1"/>
</dbReference>
<dbReference type="GO" id="GO:0016491">
    <property type="term" value="F:oxidoreductase activity"/>
    <property type="evidence" value="ECO:0007669"/>
    <property type="project" value="UniProtKB-ARBA"/>
</dbReference>
<dbReference type="InterPro" id="IPR036291">
    <property type="entry name" value="NAD(P)-bd_dom_sf"/>
</dbReference>
<dbReference type="InterPro" id="IPR003462">
    <property type="entry name" value="ODC_Mu_crystall"/>
</dbReference>
<evidence type="ECO:0000313" key="3">
    <source>
        <dbReference type="Proteomes" id="UP000284605"/>
    </source>
</evidence>
<sequence>MSAAPAFTHVGAEAASSALTYPALIDALGEAFAAGRIEAPLRGHHPIPDGQGHTNTFLVMPAWEPGAFTGVKLVTVAPGNNARGLDSVIGLYVLFDAVTGAPLLSADGSAITVRRTAAASALAARYLARGDARTLLMVGAGNLSPHLVEAHRAVRPNIERVLVWNRNRDKAAAVAAAVGGTVADDLEAAVAGADIVTCATMSTAPLIKGAWLRPGTHVDLVGGFTPAMREVDDTAVTRARLFVDTRAGALHEAGDLADPLGRGVIATSDVVADLAELASGRDPGRRSASEITLFKSVGTALEDLAAAALLYRSLRG</sequence>
<dbReference type="Proteomes" id="UP000284605">
    <property type="component" value="Unassembled WGS sequence"/>
</dbReference>
<proteinExistence type="inferred from homology"/>
<comment type="similarity">
    <text evidence="1">Belongs to the ornithine cyclodeaminase/mu-crystallin family.</text>
</comment>
<dbReference type="PANTHER" id="PTHR13812">
    <property type="entry name" value="KETIMINE REDUCTASE MU-CRYSTALLIN"/>
    <property type="match status" value="1"/>
</dbReference>
<accession>A0A418WT05</accession>
<dbReference type="Gene3D" id="3.30.1780.10">
    <property type="entry name" value="ornithine cyclodeaminase, domain 1"/>
    <property type="match status" value="1"/>
</dbReference>
<dbReference type="Pfam" id="PF02423">
    <property type="entry name" value="OCD_Mu_crystall"/>
    <property type="match status" value="1"/>
</dbReference>
<name>A0A418WT05_9PROT</name>
<dbReference type="EMBL" id="QYUK01000008">
    <property type="protein sequence ID" value="RJF94384.1"/>
    <property type="molecule type" value="Genomic_DNA"/>
</dbReference>
<dbReference type="SUPFAM" id="SSF51735">
    <property type="entry name" value="NAD(P)-binding Rossmann-fold domains"/>
    <property type="match status" value="1"/>
</dbReference>
<evidence type="ECO:0000256" key="1">
    <source>
        <dbReference type="ARBA" id="ARBA00008903"/>
    </source>
</evidence>
<dbReference type="AlphaFoldDB" id="A0A418WT05"/>
<dbReference type="RefSeq" id="WP_119775340.1">
    <property type="nucleotide sequence ID" value="NZ_QYUK01000008.1"/>
</dbReference>
<gene>
    <name evidence="2" type="ORF">D3874_00585</name>
</gene>
<dbReference type="FunFam" id="3.40.50.720:FF:000311">
    <property type="entry name" value="Ornithine cyclodeaminase"/>
    <property type="match status" value="1"/>
</dbReference>
<dbReference type="OrthoDB" id="9785971at2"/>